<evidence type="ECO:0000313" key="7">
    <source>
        <dbReference type="EMBL" id="POV96340.1"/>
    </source>
</evidence>
<dbReference type="PANTHER" id="PTHR46481:SF10">
    <property type="entry name" value="ZINC FINGER BED DOMAIN-CONTAINING PROTEIN 39"/>
    <property type="match status" value="1"/>
</dbReference>
<dbReference type="GO" id="GO:0008270">
    <property type="term" value="F:zinc ion binding"/>
    <property type="evidence" value="ECO:0007669"/>
    <property type="project" value="UniProtKB-KW"/>
</dbReference>
<comment type="caution">
    <text evidence="7">The sequence shown here is derived from an EMBL/GenBank/DDBJ whole genome shotgun (WGS) entry which is preliminary data.</text>
</comment>
<dbReference type="Proteomes" id="UP000239156">
    <property type="component" value="Unassembled WGS sequence"/>
</dbReference>
<evidence type="ECO:0000256" key="6">
    <source>
        <dbReference type="SAM" id="MobiDB-lite"/>
    </source>
</evidence>
<accession>A0A2S4UGD7</accession>
<evidence type="ECO:0000256" key="4">
    <source>
        <dbReference type="ARBA" id="ARBA00022833"/>
    </source>
</evidence>
<evidence type="ECO:0000313" key="8">
    <source>
        <dbReference type="Proteomes" id="UP000239156"/>
    </source>
</evidence>
<comment type="subcellular location">
    <subcellularLocation>
        <location evidence="1">Nucleus</location>
    </subcellularLocation>
</comment>
<dbReference type="PANTHER" id="PTHR46481">
    <property type="entry name" value="ZINC FINGER BED DOMAIN-CONTAINING PROTEIN 4"/>
    <property type="match status" value="1"/>
</dbReference>
<dbReference type="GO" id="GO:0005634">
    <property type="term" value="C:nucleus"/>
    <property type="evidence" value="ECO:0007669"/>
    <property type="project" value="UniProtKB-SubCell"/>
</dbReference>
<keyword evidence="5" id="KW-0539">Nucleus</keyword>
<feature type="region of interest" description="Disordered" evidence="6">
    <location>
        <begin position="55"/>
        <end position="83"/>
    </location>
</feature>
<evidence type="ECO:0000256" key="2">
    <source>
        <dbReference type="ARBA" id="ARBA00022723"/>
    </source>
</evidence>
<dbReference type="EMBL" id="PKSL01000301">
    <property type="protein sequence ID" value="POV96340.1"/>
    <property type="molecule type" value="Genomic_DNA"/>
</dbReference>
<proteinExistence type="predicted"/>
<feature type="compositionally biased region" description="Basic and acidic residues" evidence="6">
    <location>
        <begin position="55"/>
        <end position="65"/>
    </location>
</feature>
<keyword evidence="8" id="KW-1185">Reference proteome</keyword>
<keyword evidence="3" id="KW-0863">Zinc-finger</keyword>
<organism evidence="7 8">
    <name type="scientific">Puccinia striiformis</name>
    <dbReference type="NCBI Taxonomy" id="27350"/>
    <lineage>
        <taxon>Eukaryota</taxon>
        <taxon>Fungi</taxon>
        <taxon>Dikarya</taxon>
        <taxon>Basidiomycota</taxon>
        <taxon>Pucciniomycotina</taxon>
        <taxon>Pucciniomycetes</taxon>
        <taxon>Pucciniales</taxon>
        <taxon>Pucciniaceae</taxon>
        <taxon>Puccinia</taxon>
    </lineage>
</organism>
<keyword evidence="2" id="KW-0479">Metal-binding</keyword>
<feature type="compositionally biased region" description="Polar residues" evidence="6">
    <location>
        <begin position="18"/>
        <end position="28"/>
    </location>
</feature>
<sequence length="206" mass="23431">MPDKKTVDADIEVVQPKKANTSKTQPNPGTGPEKSQRSWVWVHFKVHNDKHYKIYDRASSKDPRTRTTKKQKNQSASSPESNEASTHWLNLLKQAIAYLIAEADLLYAIVERKSLRWLLELLNPATVNMEFGRKAIATKVDLLYIAHKDHLQARLKGMNYLSFTLAAWTSPNSKAFMAITVHGITRDWKMLDMLVGMPAVHGRHTV</sequence>
<evidence type="ECO:0000256" key="5">
    <source>
        <dbReference type="ARBA" id="ARBA00023242"/>
    </source>
</evidence>
<evidence type="ECO:0000256" key="1">
    <source>
        <dbReference type="ARBA" id="ARBA00004123"/>
    </source>
</evidence>
<feature type="region of interest" description="Disordered" evidence="6">
    <location>
        <begin position="1"/>
        <end position="36"/>
    </location>
</feature>
<dbReference type="InterPro" id="IPR052035">
    <property type="entry name" value="ZnF_BED_domain_contain"/>
</dbReference>
<gene>
    <name evidence="7" type="ORF">PSTT_15699</name>
</gene>
<protein>
    <submittedName>
        <fullName evidence="7">Uncharacterized protein</fullName>
    </submittedName>
</protein>
<dbReference type="VEuPathDB" id="FungiDB:PSHT_05092"/>
<name>A0A2S4UGD7_9BASI</name>
<dbReference type="VEuPathDB" id="FungiDB:PSTT_15699"/>
<keyword evidence="4" id="KW-0862">Zinc</keyword>
<evidence type="ECO:0000256" key="3">
    <source>
        <dbReference type="ARBA" id="ARBA00022771"/>
    </source>
</evidence>
<feature type="compositionally biased region" description="Polar residues" evidence="6">
    <location>
        <begin position="73"/>
        <end position="83"/>
    </location>
</feature>
<reference evidence="7" key="1">
    <citation type="submission" date="2017-12" db="EMBL/GenBank/DDBJ databases">
        <title>Gene loss provides genomic basis for host adaptation in cereal stripe rust fungi.</title>
        <authorList>
            <person name="Xia C."/>
        </authorList>
    </citation>
    <scope>NUCLEOTIDE SEQUENCE [LARGE SCALE GENOMIC DNA]</scope>
    <source>
        <strain evidence="7">93-210</strain>
    </source>
</reference>
<dbReference type="AlphaFoldDB" id="A0A2S4UGD7"/>